<name>A0A7Z1B2Q0_9BACI</name>
<proteinExistence type="inferred from homology"/>
<evidence type="ECO:0000256" key="1">
    <source>
        <dbReference type="ARBA" id="ARBA00004141"/>
    </source>
</evidence>
<dbReference type="Pfam" id="PF01384">
    <property type="entry name" value="PHO4"/>
    <property type="match status" value="1"/>
</dbReference>
<keyword evidence="4 6" id="KW-1133">Transmembrane helix</keyword>
<feature type="transmembrane region" description="Helical" evidence="6">
    <location>
        <begin position="169"/>
        <end position="187"/>
    </location>
</feature>
<accession>A0A7Z1B2Q0</accession>
<keyword evidence="2 6" id="KW-0813">Transport</keyword>
<keyword evidence="3 6" id="KW-0812">Transmembrane</keyword>
<evidence type="ECO:0000313" key="7">
    <source>
        <dbReference type="EMBL" id="OLF89879.1"/>
    </source>
</evidence>
<dbReference type="InterPro" id="IPR001204">
    <property type="entry name" value="Phos_transporter"/>
</dbReference>
<dbReference type="EMBL" id="LKPO01000021">
    <property type="protein sequence ID" value="OLF89879.1"/>
    <property type="molecule type" value="Genomic_DNA"/>
</dbReference>
<dbReference type="AlphaFoldDB" id="A0A7Z1B2Q0"/>
<dbReference type="PANTHER" id="PTHR11101:SF80">
    <property type="entry name" value="PHOSPHATE TRANSPORTER"/>
    <property type="match status" value="1"/>
</dbReference>
<protein>
    <recommendedName>
        <fullName evidence="6">Phosphate transporter</fullName>
    </recommendedName>
</protein>
<comment type="subcellular location">
    <subcellularLocation>
        <location evidence="1 6">Membrane</location>
        <topology evidence="1 6">Multi-pass membrane protein</topology>
    </subcellularLocation>
</comment>
<comment type="similarity">
    <text evidence="6">Belongs to the inorganic phosphate transporter (PiT) (TC 2.A.20) family.</text>
</comment>
<keyword evidence="5 6" id="KW-0472">Membrane</keyword>
<dbReference type="GO" id="GO:0035435">
    <property type="term" value="P:phosphate ion transmembrane transport"/>
    <property type="evidence" value="ECO:0007669"/>
    <property type="project" value="TreeGrafter"/>
</dbReference>
<dbReference type="GO" id="GO:0005315">
    <property type="term" value="F:phosphate transmembrane transporter activity"/>
    <property type="evidence" value="ECO:0007669"/>
    <property type="project" value="InterPro"/>
</dbReference>
<feature type="transmembrane region" description="Helical" evidence="6">
    <location>
        <begin position="207"/>
        <end position="228"/>
    </location>
</feature>
<feature type="transmembrane region" description="Helical" evidence="6">
    <location>
        <begin position="42"/>
        <end position="62"/>
    </location>
</feature>
<evidence type="ECO:0000313" key="8">
    <source>
        <dbReference type="Proteomes" id="UP000185604"/>
    </source>
</evidence>
<feature type="transmembrane region" description="Helical" evidence="6">
    <location>
        <begin position="126"/>
        <end position="148"/>
    </location>
</feature>
<evidence type="ECO:0000256" key="2">
    <source>
        <dbReference type="ARBA" id="ARBA00022448"/>
    </source>
</evidence>
<dbReference type="Proteomes" id="UP000185604">
    <property type="component" value="Unassembled WGS sequence"/>
</dbReference>
<feature type="transmembrane region" description="Helical" evidence="6">
    <location>
        <begin position="299"/>
        <end position="317"/>
    </location>
</feature>
<sequence>MTITILAFIIALFFAMNIGASGAAASMGIAYGAGAVRKRQAALWISGIGVFLGAMIGGGEVVKTIGSGIIPTSILNVHIVVIILGASAISLFIANIAGIPLSTSEVTVGSIVGVGVAFQAVFTDKLLVIVMYWLIIPIAAFFLAFFIGQLLKKAEKRLRWLKQQKWARLLTALVILTGFLEAFSAGMNNVANSVGPLVGAGLLSVSSGTLLGGLFVAIGAICLGSRVIETNGKKITEFSLLQGSCVSGLGASLVIGASLFGIPVPQTQITTCSIIGIGLSEKGRAIFRKSVILKLMKVWVVSPVFSLVISYSLVKIFLDFDLYSVAVVLCVFLATLGSVSLMKHARQKQSDVRRNRDHVKSIVGGRGRKREPAAWRDFS</sequence>
<feature type="transmembrane region" description="Helical" evidence="6">
    <location>
        <begin position="74"/>
        <end position="97"/>
    </location>
</feature>
<evidence type="ECO:0000256" key="4">
    <source>
        <dbReference type="ARBA" id="ARBA00022989"/>
    </source>
</evidence>
<keyword evidence="6" id="KW-0592">Phosphate transport</keyword>
<gene>
    <name evidence="7" type="ORF">B4121_3154</name>
</gene>
<organism evidence="7 8">
    <name type="scientific">Bacillus paralicheniformis</name>
    <dbReference type="NCBI Taxonomy" id="1648923"/>
    <lineage>
        <taxon>Bacteria</taxon>
        <taxon>Bacillati</taxon>
        <taxon>Bacillota</taxon>
        <taxon>Bacilli</taxon>
        <taxon>Bacillales</taxon>
        <taxon>Bacillaceae</taxon>
        <taxon>Bacillus</taxon>
    </lineage>
</organism>
<dbReference type="PANTHER" id="PTHR11101">
    <property type="entry name" value="PHOSPHATE TRANSPORTER"/>
    <property type="match status" value="1"/>
</dbReference>
<evidence type="ECO:0000256" key="5">
    <source>
        <dbReference type="ARBA" id="ARBA00023136"/>
    </source>
</evidence>
<dbReference type="GO" id="GO:0016020">
    <property type="term" value="C:membrane"/>
    <property type="evidence" value="ECO:0007669"/>
    <property type="project" value="UniProtKB-SubCell"/>
</dbReference>
<comment type="caution">
    <text evidence="7">The sequence shown here is derived from an EMBL/GenBank/DDBJ whole genome shotgun (WGS) entry which is preliminary data.</text>
</comment>
<evidence type="ECO:0000256" key="6">
    <source>
        <dbReference type="RuleBase" id="RU363058"/>
    </source>
</evidence>
<feature type="transmembrane region" description="Helical" evidence="6">
    <location>
        <begin position="323"/>
        <end position="342"/>
    </location>
</feature>
<evidence type="ECO:0000256" key="3">
    <source>
        <dbReference type="ARBA" id="ARBA00022692"/>
    </source>
</evidence>
<dbReference type="RefSeq" id="WP_026579602.1">
    <property type="nucleotide sequence ID" value="NZ_CP023665.1"/>
</dbReference>
<dbReference type="GeneID" id="56671831"/>
<reference evidence="7 8" key="1">
    <citation type="journal article" date="2016" name="Front. Microbiol.">
        <title>High-Level Heat Resistance of Spores of Bacillus amyloliquefaciens and Bacillus licheniformis Results from the Presence of a spoVA Operon in a Tn1546 Transposon.</title>
        <authorList>
            <person name="Berendsen E.M."/>
            <person name="Koning R.A."/>
            <person name="Boekhorst J."/>
            <person name="de Jong A."/>
            <person name="Kuipers O.P."/>
            <person name="Wells-Bennik M.H."/>
        </authorList>
    </citation>
    <scope>NUCLEOTIDE SEQUENCE [LARGE SCALE GENOMIC DNA]</scope>
    <source>
        <strain evidence="7 8">B4121</strain>
    </source>
</reference>